<organism evidence="2">
    <name type="scientific">viral metagenome</name>
    <dbReference type="NCBI Taxonomy" id="1070528"/>
    <lineage>
        <taxon>unclassified sequences</taxon>
        <taxon>metagenomes</taxon>
        <taxon>organismal metagenomes</taxon>
    </lineage>
</organism>
<dbReference type="EMBL" id="MT141455">
    <property type="protein sequence ID" value="QJA61866.1"/>
    <property type="molecule type" value="Genomic_DNA"/>
</dbReference>
<feature type="transmembrane region" description="Helical" evidence="1">
    <location>
        <begin position="84"/>
        <end position="107"/>
    </location>
</feature>
<name>A0A6M3IW94_9ZZZZ</name>
<accession>A0A6M3IW94</accession>
<feature type="transmembrane region" description="Helical" evidence="1">
    <location>
        <begin position="60"/>
        <end position="78"/>
    </location>
</feature>
<gene>
    <name evidence="2" type="ORF">MM415B00874_0022</name>
</gene>
<sequence length="114" mass="12459">MAKLYLSNKLFYVMMLRLSESIVPLIIQRLIIAQVSSGGGKKTEVLHTLRLKLEISAARAAVDAVIIGGVTFFSSMIMFGSSDIIMNIKLSLFSAIMLGGLTLFTTLKSQMSKK</sequence>
<dbReference type="AlphaFoldDB" id="A0A6M3IW94"/>
<proteinExistence type="predicted"/>
<evidence type="ECO:0000313" key="2">
    <source>
        <dbReference type="EMBL" id="QJA61866.1"/>
    </source>
</evidence>
<keyword evidence="1" id="KW-0472">Membrane</keyword>
<reference evidence="2" key="1">
    <citation type="submission" date="2020-03" db="EMBL/GenBank/DDBJ databases">
        <title>The deep terrestrial virosphere.</title>
        <authorList>
            <person name="Holmfeldt K."/>
            <person name="Nilsson E."/>
            <person name="Simone D."/>
            <person name="Lopez-Fernandez M."/>
            <person name="Wu X."/>
            <person name="de Brujin I."/>
            <person name="Lundin D."/>
            <person name="Andersson A."/>
            <person name="Bertilsson S."/>
            <person name="Dopson M."/>
        </authorList>
    </citation>
    <scope>NUCLEOTIDE SEQUENCE</scope>
    <source>
        <strain evidence="2">MM415B00874</strain>
    </source>
</reference>
<keyword evidence="1" id="KW-1133">Transmembrane helix</keyword>
<keyword evidence="1" id="KW-0812">Transmembrane</keyword>
<evidence type="ECO:0000256" key="1">
    <source>
        <dbReference type="SAM" id="Phobius"/>
    </source>
</evidence>
<protein>
    <submittedName>
        <fullName evidence="2">Uncharacterized protein</fullName>
    </submittedName>
</protein>